<dbReference type="EC" id="5.3.1.9" evidence="6"/>
<evidence type="ECO:0000256" key="6">
    <source>
        <dbReference type="HAMAP-Rule" id="MF_00473"/>
    </source>
</evidence>
<comment type="pathway">
    <text evidence="6 7">Carbohydrate degradation; glycolysis; D-glyceraldehyde 3-phosphate and glycerone phosphate from D-glucose: step 2/4.</text>
</comment>
<dbReference type="Proteomes" id="UP000617951">
    <property type="component" value="Unassembled WGS sequence"/>
</dbReference>
<evidence type="ECO:0000256" key="7">
    <source>
        <dbReference type="RuleBase" id="RU000612"/>
    </source>
</evidence>
<dbReference type="PANTHER" id="PTHR11469">
    <property type="entry name" value="GLUCOSE-6-PHOSPHATE ISOMERASE"/>
    <property type="match status" value="1"/>
</dbReference>
<comment type="pathway">
    <text evidence="6">Carbohydrate biosynthesis; gluconeogenesis.</text>
</comment>
<dbReference type="InterPro" id="IPR035476">
    <property type="entry name" value="SIS_PGI_1"/>
</dbReference>
<dbReference type="FunFam" id="3.40.50.10490:FF:000016">
    <property type="entry name" value="Glucose-6-phosphate isomerase"/>
    <property type="match status" value="1"/>
</dbReference>
<comment type="catalytic activity">
    <reaction evidence="6 7">
        <text>alpha-D-glucose 6-phosphate = beta-D-fructose 6-phosphate</text>
        <dbReference type="Rhea" id="RHEA:11816"/>
        <dbReference type="ChEBI" id="CHEBI:57634"/>
        <dbReference type="ChEBI" id="CHEBI:58225"/>
        <dbReference type="EC" id="5.3.1.9"/>
    </reaction>
</comment>
<dbReference type="GO" id="GO:0051156">
    <property type="term" value="P:glucose 6-phosphate metabolic process"/>
    <property type="evidence" value="ECO:0007669"/>
    <property type="project" value="TreeGrafter"/>
</dbReference>
<dbReference type="GO" id="GO:0097367">
    <property type="term" value="F:carbohydrate derivative binding"/>
    <property type="evidence" value="ECO:0007669"/>
    <property type="project" value="InterPro"/>
</dbReference>
<dbReference type="CDD" id="cd05016">
    <property type="entry name" value="SIS_PGI_2"/>
    <property type="match status" value="1"/>
</dbReference>
<keyword evidence="9" id="KW-1185">Reference proteome</keyword>
<dbReference type="PANTHER" id="PTHR11469:SF1">
    <property type="entry name" value="GLUCOSE-6-PHOSPHATE ISOMERASE"/>
    <property type="match status" value="1"/>
</dbReference>
<evidence type="ECO:0000256" key="2">
    <source>
        <dbReference type="ARBA" id="ARBA00022432"/>
    </source>
</evidence>
<dbReference type="PROSITE" id="PS51463">
    <property type="entry name" value="P_GLUCOSE_ISOMERASE_3"/>
    <property type="match status" value="1"/>
</dbReference>
<dbReference type="InterPro" id="IPR035482">
    <property type="entry name" value="SIS_PGI_2"/>
</dbReference>
<dbReference type="RefSeq" id="WP_249279682.1">
    <property type="nucleotide sequence ID" value="NZ_JACRSS010000001.1"/>
</dbReference>
<dbReference type="AlphaFoldDB" id="A0A926HVD6"/>
<reference evidence="8" key="1">
    <citation type="submission" date="2020-08" db="EMBL/GenBank/DDBJ databases">
        <title>Genome public.</title>
        <authorList>
            <person name="Liu C."/>
            <person name="Sun Q."/>
        </authorList>
    </citation>
    <scope>NUCLEOTIDE SEQUENCE</scope>
    <source>
        <strain evidence="8">NSJ-63</strain>
    </source>
</reference>
<evidence type="ECO:0000256" key="5">
    <source>
        <dbReference type="ARBA" id="ARBA00023235"/>
    </source>
</evidence>
<keyword evidence="4 6" id="KW-0324">Glycolysis</keyword>
<keyword evidence="2 6" id="KW-0312">Gluconeogenesis</keyword>
<evidence type="ECO:0000256" key="4">
    <source>
        <dbReference type="ARBA" id="ARBA00023152"/>
    </source>
</evidence>
<dbReference type="PRINTS" id="PR00662">
    <property type="entry name" value="G6PISOMERASE"/>
</dbReference>
<dbReference type="InterPro" id="IPR046348">
    <property type="entry name" value="SIS_dom_sf"/>
</dbReference>
<organism evidence="8 9">
    <name type="scientific">Guopingia tenuis</name>
    <dbReference type="NCBI Taxonomy" id="2763656"/>
    <lineage>
        <taxon>Bacteria</taxon>
        <taxon>Bacillati</taxon>
        <taxon>Bacillota</taxon>
        <taxon>Clostridia</taxon>
        <taxon>Christensenellales</taxon>
        <taxon>Christensenellaceae</taxon>
        <taxon>Guopingia</taxon>
    </lineage>
</organism>
<sequence length="465" mass="51422">MNKALQIDFNNMLQENVPCGITREEIAAAKARIPEIHRGVEAKRRENTWRDLPFNQDKIVADIQKEAKRINDNYENFVVFGIGGSALGSKALFTALKHIRYNELPREKRGGARFYVLDNIDPDSINGLLDIIDPAKTVFHVITKSGNTVETVTQFMVALDLIKNRIGEHYTDNIILTTDKENGNIKRIADEHGFKAFVVPDGVGGRFSVLCPVGLVSAAVLNIDIAALLKGAGDMDKICSNPNLEENPAYMYAMLYYLAMKKGINISVMMPYADALLNTAEWYAQLWAESLGKKFGLDGSIVHAGQTPVRAVGVTDQHSQVQLYTEGPADKIICFIEVANFRTQLTIPHAPIDMHEASYLYGQTFNKLIASELRGTEYAVTQGGKMNMRITLNELDAYAYGALLFFLEMATAACGEFLQIDAFDQPGVEAGKIATYALMGREGYEEKAAELSAQAEKDAAFVYSF</sequence>
<accession>A0A926HVD6</accession>
<proteinExistence type="inferred from homology"/>
<dbReference type="GO" id="GO:0006094">
    <property type="term" value="P:gluconeogenesis"/>
    <property type="evidence" value="ECO:0007669"/>
    <property type="project" value="UniProtKB-UniRule"/>
</dbReference>
<evidence type="ECO:0000313" key="8">
    <source>
        <dbReference type="EMBL" id="MBC8537844.1"/>
    </source>
</evidence>
<feature type="active site" evidence="6">
    <location>
        <position position="432"/>
    </location>
</feature>
<keyword evidence="5 6" id="KW-0413">Isomerase</keyword>
<dbReference type="Pfam" id="PF00342">
    <property type="entry name" value="PGI"/>
    <property type="match status" value="1"/>
</dbReference>
<dbReference type="CDD" id="cd05015">
    <property type="entry name" value="SIS_PGI_1"/>
    <property type="match status" value="1"/>
</dbReference>
<dbReference type="GO" id="GO:0006096">
    <property type="term" value="P:glycolytic process"/>
    <property type="evidence" value="ECO:0007669"/>
    <property type="project" value="UniProtKB-UniRule"/>
</dbReference>
<dbReference type="InterPro" id="IPR001672">
    <property type="entry name" value="G6P_Isomerase"/>
</dbReference>
<name>A0A926HVD6_9FIRM</name>
<comment type="subcellular location">
    <subcellularLocation>
        <location evidence="6">Cytoplasm</location>
    </subcellularLocation>
</comment>
<comment type="caution">
    <text evidence="8">The sequence shown here is derived from an EMBL/GenBank/DDBJ whole genome shotgun (WGS) entry which is preliminary data.</text>
</comment>
<comment type="function">
    <text evidence="6">Catalyzes the reversible isomerization of glucose-6-phosphate to fructose-6-phosphate.</text>
</comment>
<feature type="active site" description="Proton donor" evidence="6">
    <location>
        <position position="289"/>
    </location>
</feature>
<dbReference type="GO" id="GO:0048029">
    <property type="term" value="F:monosaccharide binding"/>
    <property type="evidence" value="ECO:0007669"/>
    <property type="project" value="TreeGrafter"/>
</dbReference>
<dbReference type="GO" id="GO:0005829">
    <property type="term" value="C:cytosol"/>
    <property type="evidence" value="ECO:0007669"/>
    <property type="project" value="TreeGrafter"/>
</dbReference>
<feature type="active site" evidence="6">
    <location>
        <position position="318"/>
    </location>
</feature>
<dbReference type="GO" id="GO:0004347">
    <property type="term" value="F:glucose-6-phosphate isomerase activity"/>
    <property type="evidence" value="ECO:0007669"/>
    <property type="project" value="UniProtKB-UniRule"/>
</dbReference>
<keyword evidence="3 6" id="KW-0963">Cytoplasm</keyword>
<evidence type="ECO:0000313" key="9">
    <source>
        <dbReference type="Proteomes" id="UP000617951"/>
    </source>
</evidence>
<protein>
    <recommendedName>
        <fullName evidence="6">Glucose-6-phosphate isomerase</fullName>
        <shortName evidence="6">GPI</shortName>
        <ecNumber evidence="6">5.3.1.9</ecNumber>
    </recommendedName>
    <alternativeName>
        <fullName evidence="6">Phosphoglucose isomerase</fullName>
        <shortName evidence="6">PGI</shortName>
    </alternativeName>
    <alternativeName>
        <fullName evidence="6">Phosphohexose isomerase</fullName>
        <shortName evidence="6">PHI</shortName>
    </alternativeName>
</protein>
<comment type="similarity">
    <text evidence="1 6 7">Belongs to the GPI family.</text>
</comment>
<dbReference type="HAMAP" id="MF_00473">
    <property type="entry name" value="G6P_isomerase"/>
    <property type="match status" value="1"/>
</dbReference>
<gene>
    <name evidence="6" type="primary">pgi</name>
    <name evidence="8" type="ORF">H8693_02705</name>
</gene>
<dbReference type="Gene3D" id="3.40.50.10490">
    <property type="entry name" value="Glucose-6-phosphate isomerase like protein, domain 1"/>
    <property type="match status" value="2"/>
</dbReference>
<evidence type="ECO:0000256" key="1">
    <source>
        <dbReference type="ARBA" id="ARBA00006604"/>
    </source>
</evidence>
<evidence type="ECO:0000256" key="3">
    <source>
        <dbReference type="ARBA" id="ARBA00022490"/>
    </source>
</evidence>
<dbReference type="EMBL" id="JACRSS010000001">
    <property type="protein sequence ID" value="MBC8537844.1"/>
    <property type="molecule type" value="Genomic_DNA"/>
</dbReference>
<dbReference type="SUPFAM" id="SSF53697">
    <property type="entry name" value="SIS domain"/>
    <property type="match status" value="1"/>
</dbReference>